<evidence type="ECO:0000256" key="1">
    <source>
        <dbReference type="SAM" id="MobiDB-lite"/>
    </source>
</evidence>
<reference evidence="2 3" key="1">
    <citation type="journal article" date="2023" name="Nucleic Acids Res.">
        <title>The hologenome of Daphnia magna reveals possible DNA methylation and microbiome-mediated evolution of the host genome.</title>
        <authorList>
            <person name="Chaturvedi A."/>
            <person name="Li X."/>
            <person name="Dhandapani V."/>
            <person name="Marshall H."/>
            <person name="Kissane S."/>
            <person name="Cuenca-Cambronero M."/>
            <person name="Asole G."/>
            <person name="Calvet F."/>
            <person name="Ruiz-Romero M."/>
            <person name="Marangio P."/>
            <person name="Guigo R."/>
            <person name="Rago D."/>
            <person name="Mirbahai L."/>
            <person name="Eastwood N."/>
            <person name="Colbourne J.K."/>
            <person name="Zhou J."/>
            <person name="Mallon E."/>
            <person name="Orsini L."/>
        </authorList>
    </citation>
    <scope>NUCLEOTIDE SEQUENCE [LARGE SCALE GENOMIC DNA]</scope>
    <source>
        <strain evidence="2">LRV0_1</strain>
    </source>
</reference>
<comment type="caution">
    <text evidence="2">The sequence shown here is derived from an EMBL/GenBank/DDBJ whole genome shotgun (WGS) entry which is preliminary data.</text>
</comment>
<feature type="region of interest" description="Disordered" evidence="1">
    <location>
        <begin position="22"/>
        <end position="45"/>
    </location>
</feature>
<evidence type="ECO:0000313" key="3">
    <source>
        <dbReference type="Proteomes" id="UP001234178"/>
    </source>
</evidence>
<organism evidence="2 3">
    <name type="scientific">Daphnia magna</name>
    <dbReference type="NCBI Taxonomy" id="35525"/>
    <lineage>
        <taxon>Eukaryota</taxon>
        <taxon>Metazoa</taxon>
        <taxon>Ecdysozoa</taxon>
        <taxon>Arthropoda</taxon>
        <taxon>Crustacea</taxon>
        <taxon>Branchiopoda</taxon>
        <taxon>Diplostraca</taxon>
        <taxon>Cladocera</taxon>
        <taxon>Anomopoda</taxon>
        <taxon>Daphniidae</taxon>
        <taxon>Daphnia</taxon>
    </lineage>
</organism>
<gene>
    <name evidence="2" type="ORF">OUZ56_030656</name>
</gene>
<keyword evidence="3" id="KW-1185">Reference proteome</keyword>
<protein>
    <submittedName>
        <fullName evidence="2">Uncharacterized protein</fullName>
    </submittedName>
</protein>
<proteinExistence type="predicted"/>
<sequence length="52" mass="5744">MKAQALTEATNQSMKTWYESKFDQSPTTPSYGYVTSSSTSASAGMWKKLKDS</sequence>
<dbReference type="Proteomes" id="UP001234178">
    <property type="component" value="Unassembled WGS sequence"/>
</dbReference>
<dbReference type="EMBL" id="JAOYFB010000005">
    <property type="protein sequence ID" value="KAK4015682.1"/>
    <property type="molecule type" value="Genomic_DNA"/>
</dbReference>
<accession>A0ABQ9ZRY7</accession>
<evidence type="ECO:0000313" key="2">
    <source>
        <dbReference type="EMBL" id="KAK4015682.1"/>
    </source>
</evidence>
<feature type="compositionally biased region" description="Polar residues" evidence="1">
    <location>
        <begin position="23"/>
        <end position="42"/>
    </location>
</feature>
<name>A0ABQ9ZRY7_9CRUS</name>